<dbReference type="UniPathway" id="UPA00148">
    <property type="reaction ID" value="UER00211"/>
</dbReference>
<evidence type="ECO:0000256" key="14">
    <source>
        <dbReference type="ARBA" id="ARBA00060548"/>
    </source>
</evidence>
<keyword evidence="11 15" id="KW-0511">Multifunctional enzyme</keyword>
<comment type="similarity">
    <text evidence="2 17">Belongs to the precorrin methyltransferase family.</text>
</comment>
<dbReference type="NCBIfam" id="NF004790">
    <property type="entry name" value="PRK06136.1"/>
    <property type="match status" value="1"/>
</dbReference>
<dbReference type="NCBIfam" id="NF007922">
    <property type="entry name" value="PRK10637.1"/>
    <property type="match status" value="1"/>
</dbReference>
<accession>A0A0R0C6D9</accession>
<dbReference type="Gene3D" id="3.30.950.10">
    <property type="entry name" value="Methyltransferase, Cobalt-precorrin-4 Transmethylase, Domain 2"/>
    <property type="match status" value="1"/>
</dbReference>
<keyword evidence="7 15" id="KW-0560">Oxidoreductase</keyword>
<dbReference type="PATRIC" id="fig|405446.3.peg.2896"/>
<dbReference type="InterPro" id="IPR037115">
    <property type="entry name" value="Sirohaem_synt_dimer_dom_sf"/>
</dbReference>
<dbReference type="InterPro" id="IPR014777">
    <property type="entry name" value="4pyrrole_Mease_sub1"/>
</dbReference>
<dbReference type="UniPathway" id="UPA00262">
    <property type="reaction ID" value="UER00211"/>
</dbReference>
<comment type="catalytic activity">
    <reaction evidence="15">
        <text>siroheme + 2 H(+) = sirohydrochlorin + Fe(2+)</text>
        <dbReference type="Rhea" id="RHEA:24360"/>
        <dbReference type="ChEBI" id="CHEBI:15378"/>
        <dbReference type="ChEBI" id="CHEBI:29033"/>
        <dbReference type="ChEBI" id="CHEBI:58351"/>
        <dbReference type="ChEBI" id="CHEBI:60052"/>
        <dbReference type="EC" id="4.99.1.4"/>
    </reaction>
</comment>
<evidence type="ECO:0000256" key="5">
    <source>
        <dbReference type="ARBA" id="ARBA00022679"/>
    </source>
</evidence>
<evidence type="ECO:0000313" key="22">
    <source>
        <dbReference type="Proteomes" id="UP000051863"/>
    </source>
</evidence>
<keyword evidence="4 15" id="KW-0489">Methyltransferase</keyword>
<dbReference type="GO" id="GO:0032259">
    <property type="term" value="P:methylation"/>
    <property type="evidence" value="ECO:0007669"/>
    <property type="project" value="UniProtKB-KW"/>
</dbReference>
<dbReference type="InterPro" id="IPR012409">
    <property type="entry name" value="Sirohaem_synth"/>
</dbReference>
<dbReference type="PROSITE" id="PS00840">
    <property type="entry name" value="SUMT_2"/>
    <property type="match status" value="1"/>
</dbReference>
<organism evidence="21 22">
    <name type="scientific">Stenotrophomonas terrae</name>
    <dbReference type="NCBI Taxonomy" id="405446"/>
    <lineage>
        <taxon>Bacteria</taxon>
        <taxon>Pseudomonadati</taxon>
        <taxon>Pseudomonadota</taxon>
        <taxon>Gammaproteobacteria</taxon>
        <taxon>Lysobacterales</taxon>
        <taxon>Lysobacteraceae</taxon>
        <taxon>Stenotrophomonas</taxon>
    </lineage>
</organism>
<dbReference type="CDD" id="cd11642">
    <property type="entry name" value="SUMT"/>
    <property type="match status" value="1"/>
</dbReference>
<dbReference type="Gene3D" id="1.10.8.210">
    <property type="entry name" value="Sirohaem synthase, dimerisation domain"/>
    <property type="match status" value="1"/>
</dbReference>
<dbReference type="GO" id="GO:0043115">
    <property type="term" value="F:precorrin-2 dehydrogenase activity"/>
    <property type="evidence" value="ECO:0007669"/>
    <property type="project" value="UniProtKB-UniRule"/>
</dbReference>
<feature type="binding site" evidence="15">
    <location>
        <begin position="304"/>
        <end position="306"/>
    </location>
    <ligand>
        <name>S-adenosyl-L-methionine</name>
        <dbReference type="ChEBI" id="CHEBI:59789"/>
    </ligand>
</feature>
<dbReference type="InterPro" id="IPR006366">
    <property type="entry name" value="CobA/CysG_C"/>
</dbReference>
<evidence type="ECO:0000256" key="12">
    <source>
        <dbReference type="ARBA" id="ARBA00025705"/>
    </source>
</evidence>
<dbReference type="Pfam" id="PF00590">
    <property type="entry name" value="TP_methylase"/>
    <property type="match status" value="1"/>
</dbReference>
<comment type="pathway">
    <text evidence="14 15">Cofactor biosynthesis; adenosylcobalamin biosynthesis; precorrin-2 from uroporphyrinogen III: step 1/1.</text>
</comment>
<evidence type="ECO:0000256" key="17">
    <source>
        <dbReference type="RuleBase" id="RU003960"/>
    </source>
</evidence>
<evidence type="ECO:0000256" key="9">
    <source>
        <dbReference type="ARBA" id="ARBA00023239"/>
    </source>
</evidence>
<evidence type="ECO:0000256" key="8">
    <source>
        <dbReference type="ARBA" id="ARBA00023027"/>
    </source>
</evidence>
<dbReference type="NCBIfam" id="TIGR01469">
    <property type="entry name" value="cobA_cysG_Cterm"/>
    <property type="match status" value="1"/>
</dbReference>
<evidence type="ECO:0000256" key="2">
    <source>
        <dbReference type="ARBA" id="ARBA00005879"/>
    </source>
</evidence>
<feature type="binding site" evidence="15">
    <location>
        <begin position="24"/>
        <end position="25"/>
    </location>
    <ligand>
        <name>NAD(+)</name>
        <dbReference type="ChEBI" id="CHEBI:57540"/>
    </ligand>
</feature>
<feature type="domain" description="Tetrapyrrole methylase" evidence="18">
    <location>
        <begin position="221"/>
        <end position="430"/>
    </location>
</feature>
<evidence type="ECO:0000256" key="6">
    <source>
        <dbReference type="ARBA" id="ARBA00022691"/>
    </source>
</evidence>
<feature type="region of interest" description="Uroporphyrinogen-III C-methyltransferase" evidence="15">
    <location>
        <begin position="219"/>
        <end position="487"/>
    </location>
</feature>
<comment type="catalytic activity">
    <reaction evidence="15">
        <text>uroporphyrinogen III + 2 S-adenosyl-L-methionine = precorrin-2 + 2 S-adenosyl-L-homocysteine + H(+)</text>
        <dbReference type="Rhea" id="RHEA:32459"/>
        <dbReference type="ChEBI" id="CHEBI:15378"/>
        <dbReference type="ChEBI" id="CHEBI:57308"/>
        <dbReference type="ChEBI" id="CHEBI:57856"/>
        <dbReference type="ChEBI" id="CHEBI:58827"/>
        <dbReference type="ChEBI" id="CHEBI:59789"/>
        <dbReference type="EC" id="2.1.1.107"/>
    </reaction>
</comment>
<gene>
    <name evidence="15" type="primary">cysG</name>
    <name evidence="21" type="ORF">ABB27_15700</name>
</gene>
<feature type="binding site" evidence="15">
    <location>
        <begin position="45"/>
        <end position="46"/>
    </location>
    <ligand>
        <name>NAD(+)</name>
        <dbReference type="ChEBI" id="CHEBI:57540"/>
    </ligand>
</feature>
<dbReference type="InterPro" id="IPR003043">
    <property type="entry name" value="Uropor_MeTrfase_CS"/>
</dbReference>
<keyword evidence="6 15" id="KW-0949">S-adenosyl-L-methionine</keyword>
<feature type="modified residue" description="Phosphoserine" evidence="15">
    <location>
        <position position="131"/>
    </location>
</feature>
<dbReference type="FunFam" id="3.40.1010.10:FF:000001">
    <property type="entry name" value="Siroheme synthase"/>
    <property type="match status" value="1"/>
</dbReference>
<dbReference type="GO" id="GO:0019354">
    <property type="term" value="P:siroheme biosynthetic process"/>
    <property type="evidence" value="ECO:0007669"/>
    <property type="project" value="UniProtKB-UniRule"/>
</dbReference>
<dbReference type="PANTHER" id="PTHR45790:SF1">
    <property type="entry name" value="SIROHEME SYNTHASE"/>
    <property type="match status" value="1"/>
</dbReference>
<comment type="pathway">
    <text evidence="12 15">Porphyrin-containing compound metabolism; siroheme biosynthesis; precorrin-2 from uroporphyrinogen III: step 1/1.</text>
</comment>
<sequence length="487" mass="51741">MDSPLFPLFADLKGRAVLVVGGGAVAERKTEALLRAGALPRVGAPALSPGLQQLADADHIQWLNGQFDPAWLDQAVWLVIAATDDNAINRSVAEAAEARRLFVNVVDDAALSGFHVPAVVERGPLQIAISSGGGAPMVARHVRRQIEELFDQAWGQLAQLVSRKRGLIRERFPELAARRRFFDRLIEGPLLGLLRARQSIAAETQLLLDMAAEAPAHAGSVVLVGAGSGDPGLLTLNALRALNQADVILHDRLVSADVLQLARRDADFIEVGKSAQGHSTAQEHIHALMLEHARAGKRVVRLKGGDAFVFGRGGEELQFLRSHGIAFEVVPGITAALACAAYAGIPLTHRDHAQQLRLVTAHCKDSLDTLDWPALAQPRQTLVFYMGVAALAQIRSHLLGAGLAASTPFALIENGSRANQRVISGQLRQLPDAAAQHQVQSPALLILGDVAALADELHWFGAAPLHATPTVSSLSAKTAPPTLADAA</sequence>
<comment type="caution">
    <text evidence="15">Lacks conserved residue(s) required for the propagation of feature annotation.</text>
</comment>
<keyword evidence="9 15" id="KW-0456">Lyase</keyword>
<evidence type="ECO:0000256" key="4">
    <source>
        <dbReference type="ARBA" id="ARBA00022603"/>
    </source>
</evidence>
<dbReference type="InterPro" id="IPR035996">
    <property type="entry name" value="4pyrrol_Methylase_sf"/>
</dbReference>
<dbReference type="Pfam" id="PF14824">
    <property type="entry name" value="Sirohm_synth_M"/>
    <property type="match status" value="1"/>
</dbReference>
<feature type="binding site" evidence="15">
    <location>
        <begin position="334"/>
        <end position="335"/>
    </location>
    <ligand>
        <name>S-adenosyl-L-methionine</name>
        <dbReference type="ChEBI" id="CHEBI:59789"/>
    </ligand>
</feature>
<dbReference type="Gene3D" id="3.40.50.720">
    <property type="entry name" value="NAD(P)-binding Rossmann-like Domain"/>
    <property type="match status" value="1"/>
</dbReference>
<comment type="similarity">
    <text evidence="15">In the N-terminal section; belongs to the precorrin-2 dehydrogenase / sirohydrochlorin ferrochelatase family.</text>
</comment>
<dbReference type="SUPFAM" id="SSF75615">
    <property type="entry name" value="Siroheme synthase middle domains-like"/>
    <property type="match status" value="1"/>
</dbReference>
<dbReference type="Proteomes" id="UP000051863">
    <property type="component" value="Unassembled WGS sequence"/>
</dbReference>
<dbReference type="GO" id="GO:0009236">
    <property type="term" value="P:cobalamin biosynthetic process"/>
    <property type="evidence" value="ECO:0007669"/>
    <property type="project" value="UniProtKB-UniRule"/>
</dbReference>
<dbReference type="EMBL" id="LDJJ01000056">
    <property type="protein sequence ID" value="KRG65260.1"/>
    <property type="molecule type" value="Genomic_DNA"/>
</dbReference>
<dbReference type="AlphaFoldDB" id="A0A0R0C6D9"/>
<dbReference type="GO" id="GO:0051287">
    <property type="term" value="F:NAD binding"/>
    <property type="evidence" value="ECO:0007669"/>
    <property type="project" value="InterPro"/>
</dbReference>
<evidence type="ECO:0000259" key="19">
    <source>
        <dbReference type="Pfam" id="PF10414"/>
    </source>
</evidence>
<evidence type="ECO:0000259" key="20">
    <source>
        <dbReference type="Pfam" id="PF14824"/>
    </source>
</evidence>
<comment type="similarity">
    <text evidence="15">In the C-terminal section; belongs to the precorrin methyltransferase family.</text>
</comment>
<keyword evidence="8 15" id="KW-0520">NAD</keyword>
<dbReference type="HAMAP" id="MF_01646">
    <property type="entry name" value="Siroheme_synth"/>
    <property type="match status" value="1"/>
</dbReference>
<feature type="active site" description="Proton donor" evidence="15 16">
    <location>
        <position position="273"/>
    </location>
</feature>
<feature type="binding site" evidence="15">
    <location>
        <position position="386"/>
    </location>
    <ligand>
        <name>S-adenosyl-L-methionine</name>
        <dbReference type="ChEBI" id="CHEBI:59789"/>
    </ligand>
</feature>
<dbReference type="InterPro" id="IPR000878">
    <property type="entry name" value="4pyrrol_Mease"/>
</dbReference>
<dbReference type="InterPro" id="IPR019478">
    <property type="entry name" value="Sirohaem_synthase_dimer_dom"/>
</dbReference>
<evidence type="ECO:0000256" key="10">
    <source>
        <dbReference type="ARBA" id="ARBA00023244"/>
    </source>
</evidence>
<keyword evidence="10 15" id="KW-0627">Porphyrin biosynthesis</keyword>
<comment type="pathway">
    <text evidence="15">Cofactor biosynthesis; adenosylcobalamin biosynthesis; sirohydrochlorin from precorrin-2: step 1/1.</text>
</comment>
<comment type="caution">
    <text evidence="21">The sequence shown here is derived from an EMBL/GenBank/DDBJ whole genome shotgun (WGS) entry which is preliminary data.</text>
</comment>
<evidence type="ECO:0000256" key="16">
    <source>
        <dbReference type="PIRSR" id="PIRSR036426-1"/>
    </source>
</evidence>
<keyword evidence="3 15" id="KW-0169">Cobalamin biosynthesis</keyword>
<evidence type="ECO:0000256" key="7">
    <source>
        <dbReference type="ARBA" id="ARBA00023002"/>
    </source>
</evidence>
<evidence type="ECO:0000259" key="18">
    <source>
        <dbReference type="Pfam" id="PF00590"/>
    </source>
</evidence>
<evidence type="ECO:0000313" key="21">
    <source>
        <dbReference type="EMBL" id="KRG65260.1"/>
    </source>
</evidence>
<dbReference type="InterPro" id="IPR036291">
    <property type="entry name" value="NAD(P)-bd_dom_sf"/>
</dbReference>
<feature type="domain" description="Sirohaem synthase dimerisation" evidence="19">
    <location>
        <begin position="153"/>
        <end position="206"/>
    </location>
</feature>
<feature type="region of interest" description="Precorrin-2 dehydrogenase / sirohydrochlorin ferrochelatase" evidence="15">
    <location>
        <begin position="1"/>
        <end position="206"/>
    </location>
</feature>
<comment type="pathway">
    <text evidence="15">Porphyrin-containing compound metabolism; siroheme biosynthesis; siroheme from sirohydrochlorin: step 1/1.</text>
</comment>
<dbReference type="GO" id="GO:0004851">
    <property type="term" value="F:uroporphyrin-III C-methyltransferase activity"/>
    <property type="evidence" value="ECO:0007669"/>
    <property type="project" value="UniProtKB-UniRule"/>
</dbReference>
<dbReference type="NCBIfam" id="TIGR01470">
    <property type="entry name" value="cysG_Nterm"/>
    <property type="match status" value="1"/>
</dbReference>
<reference evidence="21 22" key="1">
    <citation type="submission" date="2015-05" db="EMBL/GenBank/DDBJ databases">
        <title>Genome sequencing and analysis of members of genus Stenotrophomonas.</title>
        <authorList>
            <person name="Patil P.P."/>
            <person name="Midha S."/>
            <person name="Patil P.B."/>
        </authorList>
    </citation>
    <scope>NUCLEOTIDE SEQUENCE [LARGE SCALE GENOMIC DNA]</scope>
    <source>
        <strain evidence="21 22">DSM 18941</strain>
    </source>
</reference>
<dbReference type="InterPro" id="IPR006367">
    <property type="entry name" value="Sirohaem_synthase_N"/>
</dbReference>
<dbReference type="PIRSF" id="PIRSF036426">
    <property type="entry name" value="Sirohaem_synth"/>
    <property type="match status" value="1"/>
</dbReference>
<dbReference type="InterPro" id="IPR050161">
    <property type="entry name" value="Siro_Cobalamin_biosynth"/>
</dbReference>
<evidence type="ECO:0000256" key="3">
    <source>
        <dbReference type="ARBA" id="ARBA00022573"/>
    </source>
</evidence>
<dbReference type="SUPFAM" id="SSF51735">
    <property type="entry name" value="NAD(P)-binding Rossmann-fold domains"/>
    <property type="match status" value="1"/>
</dbReference>
<keyword evidence="15" id="KW-0597">Phosphoprotein</keyword>
<dbReference type="EC" id="1.3.1.76" evidence="15"/>
<dbReference type="Pfam" id="PF10414">
    <property type="entry name" value="CysG_dimeriser"/>
    <property type="match status" value="1"/>
</dbReference>
<protein>
    <recommendedName>
        <fullName evidence="15">Siroheme synthase</fullName>
    </recommendedName>
    <domain>
        <recommendedName>
            <fullName evidence="15">Uroporphyrinogen-III C-methyltransferase</fullName>
            <shortName evidence="15">Urogen III methylase</shortName>
            <ecNumber evidence="15">2.1.1.107</ecNumber>
        </recommendedName>
        <alternativeName>
            <fullName evidence="15">SUMT</fullName>
        </alternativeName>
        <alternativeName>
            <fullName evidence="15">Uroporphyrinogen III methylase</fullName>
            <shortName evidence="15">UROM</shortName>
        </alternativeName>
    </domain>
    <domain>
        <recommendedName>
            <fullName evidence="15">Precorrin-2 dehydrogenase</fullName>
            <ecNumber evidence="15">1.3.1.76</ecNumber>
        </recommendedName>
    </domain>
    <domain>
        <recommendedName>
            <fullName evidence="15">Sirohydrochlorin ferrochelatase</fullName>
            <ecNumber evidence="15">4.99.1.4</ecNumber>
        </recommendedName>
    </domain>
</protein>
<feature type="binding site" evidence="15">
    <location>
        <position position="415"/>
    </location>
    <ligand>
        <name>S-adenosyl-L-methionine</name>
        <dbReference type="ChEBI" id="CHEBI:59789"/>
    </ligand>
</feature>
<comment type="pathway">
    <text evidence="1 15">Porphyrin-containing compound metabolism; siroheme biosynthesis; sirohydrochlorin from precorrin-2: step 1/1.</text>
</comment>
<proteinExistence type="inferred from homology"/>
<dbReference type="PANTHER" id="PTHR45790">
    <property type="entry name" value="SIROHEME SYNTHASE-RELATED"/>
    <property type="match status" value="1"/>
</dbReference>
<keyword evidence="5 15" id="KW-0808">Transferase</keyword>
<comment type="catalytic activity">
    <reaction evidence="13 15">
        <text>precorrin-2 + NAD(+) = sirohydrochlorin + NADH + 2 H(+)</text>
        <dbReference type="Rhea" id="RHEA:15613"/>
        <dbReference type="ChEBI" id="CHEBI:15378"/>
        <dbReference type="ChEBI" id="CHEBI:57540"/>
        <dbReference type="ChEBI" id="CHEBI:57945"/>
        <dbReference type="ChEBI" id="CHEBI:58351"/>
        <dbReference type="ChEBI" id="CHEBI:58827"/>
        <dbReference type="EC" id="1.3.1.76"/>
    </reaction>
</comment>
<evidence type="ECO:0000256" key="11">
    <source>
        <dbReference type="ARBA" id="ARBA00023268"/>
    </source>
</evidence>
<dbReference type="GO" id="GO:0051266">
    <property type="term" value="F:sirohydrochlorin ferrochelatase activity"/>
    <property type="evidence" value="ECO:0007669"/>
    <property type="project" value="UniProtKB-EC"/>
</dbReference>
<name>A0A0R0C6D9_9GAMM</name>
<dbReference type="InterPro" id="IPR028281">
    <property type="entry name" value="Sirohaem_synthase_central"/>
</dbReference>
<evidence type="ECO:0000256" key="13">
    <source>
        <dbReference type="ARBA" id="ARBA00047561"/>
    </source>
</evidence>
<dbReference type="EC" id="4.99.1.4" evidence="15"/>
<feature type="active site" description="Proton acceptor" evidence="15 16">
    <location>
        <position position="251"/>
    </location>
</feature>
<keyword evidence="22" id="KW-1185">Reference proteome</keyword>
<evidence type="ECO:0000256" key="15">
    <source>
        <dbReference type="HAMAP-Rule" id="MF_01646"/>
    </source>
</evidence>
<dbReference type="FunFam" id="3.30.950.10:FF:000001">
    <property type="entry name" value="Siroheme synthase"/>
    <property type="match status" value="1"/>
</dbReference>
<dbReference type="Gene3D" id="3.40.1010.10">
    <property type="entry name" value="Cobalt-precorrin-4 Transmethylase, Domain 1"/>
    <property type="match status" value="1"/>
</dbReference>
<feature type="binding site" evidence="15">
    <location>
        <position position="309"/>
    </location>
    <ligand>
        <name>S-adenosyl-L-methionine</name>
        <dbReference type="ChEBI" id="CHEBI:59789"/>
    </ligand>
</feature>
<dbReference type="Pfam" id="PF13241">
    <property type="entry name" value="NAD_binding_7"/>
    <property type="match status" value="1"/>
</dbReference>
<feature type="domain" description="Siroheme synthase central" evidence="20">
    <location>
        <begin position="122"/>
        <end position="148"/>
    </location>
</feature>
<dbReference type="SUPFAM" id="SSF53790">
    <property type="entry name" value="Tetrapyrrole methylase"/>
    <property type="match status" value="1"/>
</dbReference>
<dbReference type="EC" id="2.1.1.107" evidence="15"/>
<dbReference type="InterPro" id="IPR014776">
    <property type="entry name" value="4pyrrole_Mease_sub2"/>
</dbReference>
<evidence type="ECO:0000256" key="1">
    <source>
        <dbReference type="ARBA" id="ARBA00005010"/>
    </source>
</evidence>
<dbReference type="Gene3D" id="3.30.160.110">
    <property type="entry name" value="Siroheme synthase, domain 2"/>
    <property type="match status" value="1"/>
</dbReference>
<comment type="function">
    <text evidence="15">Multifunctional enzyme that catalyzes the SAM-dependent methylations of uroporphyrinogen III at position C-2 and C-7 to form precorrin-2 via precorrin-1. Then it catalyzes the NAD-dependent ring dehydrogenation of precorrin-2 to yield sirohydrochlorin. Finally, it catalyzes the ferrochelation of sirohydrochlorin to yield siroheme.</text>
</comment>
<dbReference type="OrthoDB" id="9815856at2"/>